<dbReference type="InterPro" id="IPR036179">
    <property type="entry name" value="Ig-like_dom_sf"/>
</dbReference>
<accession>A0A669E2P4</accession>
<reference evidence="4" key="1">
    <citation type="submission" date="2012-01" db="EMBL/GenBank/DDBJ databases">
        <title>The Genome Sequence of Oreochromis niloticus (Nile Tilapia).</title>
        <authorList>
            <consortium name="Broad Institute Genome Assembly Team"/>
            <consortium name="Broad Institute Sequencing Platform"/>
            <person name="Di Palma F."/>
            <person name="Johnson J."/>
            <person name="Lander E.S."/>
            <person name="Lindblad-Toh K."/>
        </authorList>
    </citation>
    <scope>NUCLEOTIDE SEQUENCE [LARGE SCALE GENOMIC DNA]</scope>
</reference>
<dbReference type="InterPro" id="IPR013783">
    <property type="entry name" value="Ig-like_fold"/>
</dbReference>
<proteinExistence type="predicted"/>
<feature type="chain" id="PRO_5025417739" description="Immunoglobulin domain-containing protein" evidence="1">
    <location>
        <begin position="23"/>
        <end position="176"/>
    </location>
</feature>
<keyword evidence="1" id="KW-0732">Signal</keyword>
<evidence type="ECO:0000256" key="1">
    <source>
        <dbReference type="SAM" id="SignalP"/>
    </source>
</evidence>
<evidence type="ECO:0000313" key="3">
    <source>
        <dbReference type="Ensembl" id="ENSONIP00000065331.1"/>
    </source>
</evidence>
<dbReference type="InParanoid" id="A0A669E2P4"/>
<dbReference type="SUPFAM" id="SSF48726">
    <property type="entry name" value="Immunoglobulin"/>
    <property type="match status" value="1"/>
</dbReference>
<dbReference type="SMART" id="SM00409">
    <property type="entry name" value="IG"/>
    <property type="match status" value="1"/>
</dbReference>
<dbReference type="Pfam" id="PF07686">
    <property type="entry name" value="V-set"/>
    <property type="match status" value="1"/>
</dbReference>
<organism evidence="3 4">
    <name type="scientific">Oreochromis niloticus</name>
    <name type="common">Nile tilapia</name>
    <name type="synonym">Tilapia nilotica</name>
    <dbReference type="NCBI Taxonomy" id="8128"/>
    <lineage>
        <taxon>Eukaryota</taxon>
        <taxon>Metazoa</taxon>
        <taxon>Chordata</taxon>
        <taxon>Craniata</taxon>
        <taxon>Vertebrata</taxon>
        <taxon>Euteleostomi</taxon>
        <taxon>Actinopterygii</taxon>
        <taxon>Neopterygii</taxon>
        <taxon>Teleostei</taxon>
        <taxon>Neoteleostei</taxon>
        <taxon>Acanthomorphata</taxon>
        <taxon>Ovalentaria</taxon>
        <taxon>Cichlomorphae</taxon>
        <taxon>Cichliformes</taxon>
        <taxon>Cichlidae</taxon>
        <taxon>African cichlids</taxon>
        <taxon>Pseudocrenilabrinae</taxon>
        <taxon>Oreochromini</taxon>
        <taxon>Oreochromis</taxon>
    </lineage>
</organism>
<reference evidence="3" key="2">
    <citation type="submission" date="2025-08" db="UniProtKB">
        <authorList>
            <consortium name="Ensembl"/>
        </authorList>
    </citation>
    <scope>IDENTIFICATION</scope>
</reference>
<sequence length="176" mass="19889">MSFTIRTVLLLGSLNWISLLQSQTVEVQPGGDATLLCSNFSSFPTQIIWFRLVNQTQARCILSIYIPTDPVSFCNGVRHGKFEVTSNISTVFLKIKHTDLFDSGFYFCGFYFGRHQVIVNSTYLKVHGKNDVACLIGAVKVKQISNLLFTELGSCLKKFEFLVYIKCGHVSSRRSW</sequence>
<dbReference type="Gene3D" id="2.60.40.10">
    <property type="entry name" value="Immunoglobulins"/>
    <property type="match status" value="1"/>
</dbReference>
<dbReference type="GeneTree" id="ENSGT00940000174690"/>
<feature type="domain" description="Immunoglobulin" evidence="2">
    <location>
        <begin position="22"/>
        <end position="127"/>
    </location>
</feature>
<name>A0A669E2P4_ORENI</name>
<feature type="signal peptide" evidence="1">
    <location>
        <begin position="1"/>
        <end position="22"/>
    </location>
</feature>
<dbReference type="Proteomes" id="UP000005207">
    <property type="component" value="Linkage group LG3"/>
</dbReference>
<dbReference type="InterPro" id="IPR003599">
    <property type="entry name" value="Ig_sub"/>
</dbReference>
<dbReference type="Ensembl" id="ENSONIT00000059752.1">
    <property type="protein sequence ID" value="ENSONIP00000065331.1"/>
    <property type="gene ID" value="ENSONIG00000029339.1"/>
</dbReference>
<protein>
    <recommendedName>
        <fullName evidence="2">Immunoglobulin domain-containing protein</fullName>
    </recommendedName>
</protein>
<dbReference type="AlphaFoldDB" id="A0A669E2P4"/>
<dbReference type="InterPro" id="IPR013106">
    <property type="entry name" value="Ig_V-set"/>
</dbReference>
<reference evidence="3" key="3">
    <citation type="submission" date="2025-09" db="UniProtKB">
        <authorList>
            <consortium name="Ensembl"/>
        </authorList>
    </citation>
    <scope>IDENTIFICATION</scope>
</reference>
<evidence type="ECO:0000259" key="2">
    <source>
        <dbReference type="SMART" id="SM00409"/>
    </source>
</evidence>
<keyword evidence="4" id="KW-1185">Reference proteome</keyword>
<dbReference type="OMA" id="CVIYSVR"/>
<evidence type="ECO:0000313" key="4">
    <source>
        <dbReference type="Proteomes" id="UP000005207"/>
    </source>
</evidence>